<dbReference type="NCBIfam" id="TIGR00229">
    <property type="entry name" value="sensory_box"/>
    <property type="match status" value="1"/>
</dbReference>
<organism evidence="2 3">
    <name type="scientific">Alkaliphilus pronyensis</name>
    <dbReference type="NCBI Taxonomy" id="1482732"/>
    <lineage>
        <taxon>Bacteria</taxon>
        <taxon>Bacillati</taxon>
        <taxon>Bacillota</taxon>
        <taxon>Clostridia</taxon>
        <taxon>Peptostreptococcales</taxon>
        <taxon>Natronincolaceae</taxon>
        <taxon>Alkaliphilus</taxon>
    </lineage>
</organism>
<keyword evidence="3" id="KW-1185">Reference proteome</keyword>
<dbReference type="GO" id="GO:0000156">
    <property type="term" value="F:phosphorelay response regulator activity"/>
    <property type="evidence" value="ECO:0007669"/>
    <property type="project" value="InterPro"/>
</dbReference>
<dbReference type="PROSITE" id="PS50112">
    <property type="entry name" value="PAS"/>
    <property type="match status" value="1"/>
</dbReference>
<dbReference type="AlphaFoldDB" id="A0A6I0F8M6"/>
<dbReference type="Pfam" id="PF06506">
    <property type="entry name" value="PrpR_N"/>
    <property type="match status" value="1"/>
</dbReference>
<dbReference type="Gene3D" id="3.40.50.2300">
    <property type="match status" value="1"/>
</dbReference>
<dbReference type="InterPro" id="IPR010524">
    <property type="entry name" value="Sig_transdc_resp-reg_PrpR_N"/>
</dbReference>
<dbReference type="Gene3D" id="3.40.50.10660">
    <property type="entry name" value="PrpR receptor domain-like"/>
    <property type="match status" value="1"/>
</dbReference>
<gene>
    <name evidence="2" type="ORF">F8154_08985</name>
</gene>
<name>A0A6I0F8M6_9FIRM</name>
<sequence length="350" mass="39059">MRGIPMIKIAVIVPKDLVETTKLAAEEFQEHIVVEEGSMKIGLDLAKKYESLDFDVLIARSGTKLLFKSAGIQIPSISIPLTVRDIYDSLKDAEECDSKITIIAFQNMLSVCRDFTDITERSINIIEVDNEKEVEEKIIDLKKSSSNRVIIGGGIIARYGPKYGFKTIVFKTGKSSIIKAIKEGIKVAKATKEEKKRGARFKGIVENSRDGIFSFDKNGLINTFNSSAEKLLKAKGEDIVGKHIDDAFPQFELMEVLDSGVGEVEVVKSINDKKMMVSKIPIKVNNEVTDGVVMLHDINRIQQMEEKIRRDALSSGFSANYTFEDMVSYSQKSKEVIEIAKEYAKVDSTI</sequence>
<dbReference type="Pfam" id="PF00989">
    <property type="entry name" value="PAS"/>
    <property type="match status" value="1"/>
</dbReference>
<dbReference type="SUPFAM" id="SSF55785">
    <property type="entry name" value="PYP-like sensor domain (PAS domain)"/>
    <property type="match status" value="1"/>
</dbReference>
<dbReference type="Proteomes" id="UP000432715">
    <property type="component" value="Unassembled WGS sequence"/>
</dbReference>
<dbReference type="SMART" id="SM00091">
    <property type="entry name" value="PAS"/>
    <property type="match status" value="1"/>
</dbReference>
<evidence type="ECO:0000259" key="1">
    <source>
        <dbReference type="PROSITE" id="PS50112"/>
    </source>
</evidence>
<dbReference type="OrthoDB" id="9792686at2"/>
<dbReference type="InterPro" id="IPR000014">
    <property type="entry name" value="PAS"/>
</dbReference>
<dbReference type="Gene3D" id="3.30.450.20">
    <property type="entry name" value="PAS domain"/>
    <property type="match status" value="1"/>
</dbReference>
<protein>
    <submittedName>
        <fullName evidence="2">PAS domain-containing protein</fullName>
    </submittedName>
</protein>
<dbReference type="GO" id="GO:0006355">
    <property type="term" value="P:regulation of DNA-templated transcription"/>
    <property type="evidence" value="ECO:0007669"/>
    <property type="project" value="InterPro"/>
</dbReference>
<evidence type="ECO:0000313" key="2">
    <source>
        <dbReference type="EMBL" id="KAB3534428.1"/>
    </source>
</evidence>
<reference evidence="2 3" key="1">
    <citation type="submission" date="2019-10" db="EMBL/GenBank/DDBJ databases">
        <title>Alkaliphilus serpentinus sp. nov. and Alkaliphilus pronyensis sp. nov., two novel anaerobic alkaliphilic species isolated from the serpentinized-hosted hydrothermal field of the Prony Bay (New Caledonia).</title>
        <authorList>
            <person name="Postec A."/>
        </authorList>
    </citation>
    <scope>NUCLEOTIDE SEQUENCE [LARGE SCALE GENOMIC DNA]</scope>
    <source>
        <strain evidence="2 3">LacV</strain>
    </source>
</reference>
<feature type="domain" description="PAS" evidence="1">
    <location>
        <begin position="197"/>
        <end position="242"/>
    </location>
</feature>
<proteinExistence type="predicted"/>
<evidence type="ECO:0000313" key="3">
    <source>
        <dbReference type="Proteomes" id="UP000432715"/>
    </source>
</evidence>
<accession>A0A6I0F8M6</accession>
<dbReference type="GO" id="GO:0003677">
    <property type="term" value="F:DNA binding"/>
    <property type="evidence" value="ECO:0007669"/>
    <property type="project" value="InterPro"/>
</dbReference>
<dbReference type="CDD" id="cd00130">
    <property type="entry name" value="PAS"/>
    <property type="match status" value="1"/>
</dbReference>
<dbReference type="InterPro" id="IPR013767">
    <property type="entry name" value="PAS_fold"/>
</dbReference>
<dbReference type="EMBL" id="WBZC01000028">
    <property type="protein sequence ID" value="KAB3534428.1"/>
    <property type="molecule type" value="Genomic_DNA"/>
</dbReference>
<dbReference type="InterPro" id="IPR035965">
    <property type="entry name" value="PAS-like_dom_sf"/>
</dbReference>
<dbReference type="SUPFAM" id="SSF159800">
    <property type="entry name" value="PrpR receptor domain-like"/>
    <property type="match status" value="1"/>
</dbReference>
<comment type="caution">
    <text evidence="2">The sequence shown here is derived from an EMBL/GenBank/DDBJ whole genome shotgun (WGS) entry which is preliminary data.</text>
</comment>
<dbReference type="GO" id="GO:0005524">
    <property type="term" value="F:ATP binding"/>
    <property type="evidence" value="ECO:0007669"/>
    <property type="project" value="InterPro"/>
</dbReference>